<evidence type="ECO:0000256" key="1">
    <source>
        <dbReference type="SAM" id="Phobius"/>
    </source>
</evidence>
<dbReference type="RefSeq" id="WP_145200417.1">
    <property type="nucleotide sequence ID" value="NZ_CP036434.1"/>
</dbReference>
<accession>A0A518EVS8</accession>
<feature type="transmembrane region" description="Helical" evidence="1">
    <location>
        <begin position="44"/>
        <end position="64"/>
    </location>
</feature>
<dbReference type="EMBL" id="CP036434">
    <property type="protein sequence ID" value="QDV08201.1"/>
    <property type="molecule type" value="Genomic_DNA"/>
</dbReference>
<reference evidence="2 3" key="1">
    <citation type="submission" date="2019-02" db="EMBL/GenBank/DDBJ databases">
        <title>Deep-cultivation of Planctomycetes and their phenomic and genomic characterization uncovers novel biology.</title>
        <authorList>
            <person name="Wiegand S."/>
            <person name="Jogler M."/>
            <person name="Boedeker C."/>
            <person name="Pinto D."/>
            <person name="Vollmers J."/>
            <person name="Rivas-Marin E."/>
            <person name="Kohn T."/>
            <person name="Peeters S.H."/>
            <person name="Heuer A."/>
            <person name="Rast P."/>
            <person name="Oberbeckmann S."/>
            <person name="Bunk B."/>
            <person name="Jeske O."/>
            <person name="Meyerdierks A."/>
            <person name="Storesund J.E."/>
            <person name="Kallscheuer N."/>
            <person name="Luecker S."/>
            <person name="Lage O.M."/>
            <person name="Pohl T."/>
            <person name="Merkel B.J."/>
            <person name="Hornburger P."/>
            <person name="Mueller R.-W."/>
            <person name="Bruemmer F."/>
            <person name="Labrenz M."/>
            <person name="Spormann A.M."/>
            <person name="Op den Camp H."/>
            <person name="Overmann J."/>
            <person name="Amann R."/>
            <person name="Jetten M.S.M."/>
            <person name="Mascher T."/>
            <person name="Medema M.H."/>
            <person name="Devos D.P."/>
            <person name="Kaster A.-K."/>
            <person name="Ovreas L."/>
            <person name="Rohde M."/>
            <person name="Galperin M.Y."/>
            <person name="Jogler C."/>
        </authorList>
    </citation>
    <scope>NUCLEOTIDE SEQUENCE [LARGE SCALE GENOMIC DNA]</scope>
    <source>
        <strain evidence="2 3">Poly30</strain>
    </source>
</reference>
<evidence type="ECO:0000313" key="3">
    <source>
        <dbReference type="Proteomes" id="UP000320390"/>
    </source>
</evidence>
<organism evidence="2 3">
    <name type="scientific">Saltatorellus ferox</name>
    <dbReference type="NCBI Taxonomy" id="2528018"/>
    <lineage>
        <taxon>Bacteria</taxon>
        <taxon>Pseudomonadati</taxon>
        <taxon>Planctomycetota</taxon>
        <taxon>Planctomycetia</taxon>
        <taxon>Planctomycetia incertae sedis</taxon>
        <taxon>Saltatorellus</taxon>
    </lineage>
</organism>
<dbReference type="Proteomes" id="UP000320390">
    <property type="component" value="Chromosome"/>
</dbReference>
<gene>
    <name evidence="2" type="ORF">Poly30_37370</name>
</gene>
<dbReference type="AlphaFoldDB" id="A0A518EVS8"/>
<sequence length="90" mass="9059">MDSIFTTCEHCAERFEAPTRSAGGLTNCPRCGQATEVSGGSDPLWTALVGLALAVTVVAVTIAYQAGGGPAAAMTFGVCALIATIQRLAA</sequence>
<keyword evidence="1" id="KW-0472">Membrane</keyword>
<evidence type="ECO:0000313" key="2">
    <source>
        <dbReference type="EMBL" id="QDV08201.1"/>
    </source>
</evidence>
<keyword evidence="1" id="KW-1133">Transmembrane helix</keyword>
<dbReference type="Gene3D" id="2.20.28.160">
    <property type="match status" value="1"/>
</dbReference>
<protein>
    <submittedName>
        <fullName evidence="2">Uncharacterized protein</fullName>
    </submittedName>
</protein>
<proteinExistence type="predicted"/>
<name>A0A518EVS8_9BACT</name>
<keyword evidence="3" id="KW-1185">Reference proteome</keyword>
<keyword evidence="1" id="KW-0812">Transmembrane</keyword>